<evidence type="ECO:0000256" key="2">
    <source>
        <dbReference type="ARBA" id="ARBA00022692"/>
    </source>
</evidence>
<dbReference type="PANTHER" id="PTHR24243:SF230">
    <property type="entry name" value="G-PROTEIN COUPLED RECEPTORS FAMILY 1 PROFILE DOMAIN-CONTAINING PROTEIN"/>
    <property type="match status" value="1"/>
</dbReference>
<evidence type="ECO:0000256" key="3">
    <source>
        <dbReference type="ARBA" id="ARBA00022989"/>
    </source>
</evidence>
<keyword evidence="6" id="KW-0675">Receptor</keyword>
<dbReference type="InterPro" id="IPR000276">
    <property type="entry name" value="GPCR_Rhodpsn"/>
</dbReference>
<feature type="transmembrane region" description="Helical" evidence="8">
    <location>
        <begin position="355"/>
        <end position="378"/>
    </location>
</feature>
<evidence type="ECO:0000259" key="9">
    <source>
        <dbReference type="PROSITE" id="PS50262"/>
    </source>
</evidence>
<name>A0A8S3ZC25_9EUPU</name>
<keyword evidence="5 8" id="KW-0472">Membrane</keyword>
<keyword evidence="11" id="KW-1185">Reference proteome</keyword>
<feature type="domain" description="G-protein coupled receptors family 1 profile" evidence="9">
    <location>
        <begin position="104"/>
        <end position="376"/>
    </location>
</feature>
<evidence type="ECO:0000256" key="6">
    <source>
        <dbReference type="ARBA" id="ARBA00023170"/>
    </source>
</evidence>
<dbReference type="PROSITE" id="PS50262">
    <property type="entry name" value="G_PROTEIN_RECEP_F1_2"/>
    <property type="match status" value="1"/>
</dbReference>
<protein>
    <recommendedName>
        <fullName evidence="9">G-protein coupled receptors family 1 profile domain-containing protein</fullName>
    </recommendedName>
</protein>
<feature type="transmembrane region" description="Helical" evidence="8">
    <location>
        <begin position="88"/>
        <end position="112"/>
    </location>
</feature>
<feature type="transmembrane region" description="Helical" evidence="8">
    <location>
        <begin position="313"/>
        <end position="335"/>
    </location>
</feature>
<dbReference type="GO" id="GO:0005886">
    <property type="term" value="C:plasma membrane"/>
    <property type="evidence" value="ECO:0007669"/>
    <property type="project" value="TreeGrafter"/>
</dbReference>
<organism evidence="10 11">
    <name type="scientific">Candidula unifasciata</name>
    <dbReference type="NCBI Taxonomy" id="100452"/>
    <lineage>
        <taxon>Eukaryota</taxon>
        <taxon>Metazoa</taxon>
        <taxon>Spiralia</taxon>
        <taxon>Lophotrochozoa</taxon>
        <taxon>Mollusca</taxon>
        <taxon>Gastropoda</taxon>
        <taxon>Heterobranchia</taxon>
        <taxon>Euthyneura</taxon>
        <taxon>Panpulmonata</taxon>
        <taxon>Eupulmonata</taxon>
        <taxon>Stylommatophora</taxon>
        <taxon>Helicina</taxon>
        <taxon>Helicoidea</taxon>
        <taxon>Geomitridae</taxon>
        <taxon>Candidula</taxon>
    </lineage>
</organism>
<keyword evidence="7" id="KW-0807">Transducer</keyword>
<proteinExistence type="predicted"/>
<dbReference type="Gene3D" id="1.20.1070.10">
    <property type="entry name" value="Rhodopsin 7-helix transmembrane proteins"/>
    <property type="match status" value="1"/>
</dbReference>
<keyword evidence="3 8" id="KW-1133">Transmembrane helix</keyword>
<feature type="transmembrane region" description="Helical" evidence="8">
    <location>
        <begin position="261"/>
        <end position="281"/>
    </location>
</feature>
<comment type="subcellular location">
    <subcellularLocation>
        <location evidence="1">Membrane</location>
        <topology evidence="1">Multi-pass membrane protein</topology>
    </subcellularLocation>
</comment>
<evidence type="ECO:0000313" key="11">
    <source>
        <dbReference type="Proteomes" id="UP000678393"/>
    </source>
</evidence>
<dbReference type="OrthoDB" id="9983318at2759"/>
<keyword evidence="2 8" id="KW-0812">Transmembrane</keyword>
<dbReference type="Pfam" id="PF00001">
    <property type="entry name" value="7tm_1"/>
    <property type="match status" value="1"/>
</dbReference>
<dbReference type="AlphaFoldDB" id="A0A8S3ZC25"/>
<dbReference type="PRINTS" id="PR00237">
    <property type="entry name" value="GPCRRHODOPSN"/>
</dbReference>
<feature type="transmembrane region" description="Helical" evidence="8">
    <location>
        <begin position="124"/>
        <end position="147"/>
    </location>
</feature>
<evidence type="ECO:0000256" key="8">
    <source>
        <dbReference type="SAM" id="Phobius"/>
    </source>
</evidence>
<reference evidence="10" key="1">
    <citation type="submission" date="2021-04" db="EMBL/GenBank/DDBJ databases">
        <authorList>
            <consortium name="Molecular Ecology Group"/>
        </authorList>
    </citation>
    <scope>NUCLEOTIDE SEQUENCE</scope>
</reference>
<feature type="transmembrane region" description="Helical" evidence="8">
    <location>
        <begin position="167"/>
        <end position="185"/>
    </location>
</feature>
<evidence type="ECO:0000313" key="10">
    <source>
        <dbReference type="EMBL" id="CAG5127127.1"/>
    </source>
</evidence>
<dbReference type="CDD" id="cd14978">
    <property type="entry name" value="7tmA_FMRFamide_R-like"/>
    <property type="match status" value="1"/>
</dbReference>
<dbReference type="PANTHER" id="PTHR24243">
    <property type="entry name" value="G-PROTEIN COUPLED RECEPTOR"/>
    <property type="match status" value="1"/>
</dbReference>
<evidence type="ECO:0000256" key="7">
    <source>
        <dbReference type="ARBA" id="ARBA00023224"/>
    </source>
</evidence>
<dbReference type="GO" id="GO:0004930">
    <property type="term" value="F:G protein-coupled receptor activity"/>
    <property type="evidence" value="ECO:0007669"/>
    <property type="project" value="UniProtKB-KW"/>
</dbReference>
<gene>
    <name evidence="10" type="ORF">CUNI_LOCUS12685</name>
</gene>
<evidence type="ECO:0000256" key="1">
    <source>
        <dbReference type="ARBA" id="ARBA00004141"/>
    </source>
</evidence>
<evidence type="ECO:0000256" key="5">
    <source>
        <dbReference type="ARBA" id="ARBA00023136"/>
    </source>
</evidence>
<keyword evidence="4" id="KW-0297">G-protein coupled receptor</keyword>
<sequence length="470" mass="53432">MEKTLEVIMPNIKYGGGNISDIIDDFLQISYITGDRHPALKYPVSDIRAPDVGTNLTSGEGLANLLPGTYELEYKLGTNETEYKVAEVIWQVCPVILFLFGTFGNIFILMMLRTLRLGRTSMHMYLRALAISDLCVLYTGLLRWWIIWTFGIDIRDLHSLLCRGHPWLVYVALYVSAWLLVFMTLERTFSACVPHRVNMFCTKRRACCLIILIVVLQSCMQSHFLVGMTLRESEGNQTLICLPSTEEYNTFLHSIYPFVDLVLLSLIPFVCVILGNIIIIWKTFLSLKTAAELNLTSEKGANLRRRRASSMTVILICLSTLFLLTTSPTCMYNMWERGESAKVIMKTSIGAARTELAWASVSIIMYCNNTFNFYLYCLSGRKFRNEIKQQFSKRRTDSHSAACSAASIQLYRCSQNERKYSRRSEKAGGSPISRENNNGCHNDREIFNSSHENGTCCLLVGTSYKNSVYL</sequence>
<dbReference type="Proteomes" id="UP000678393">
    <property type="component" value="Unassembled WGS sequence"/>
</dbReference>
<feature type="transmembrane region" description="Helical" evidence="8">
    <location>
        <begin position="206"/>
        <end position="226"/>
    </location>
</feature>
<evidence type="ECO:0000256" key="4">
    <source>
        <dbReference type="ARBA" id="ARBA00023040"/>
    </source>
</evidence>
<accession>A0A8S3ZC25</accession>
<comment type="caution">
    <text evidence="10">The sequence shown here is derived from an EMBL/GenBank/DDBJ whole genome shotgun (WGS) entry which is preliminary data.</text>
</comment>
<dbReference type="SUPFAM" id="SSF81321">
    <property type="entry name" value="Family A G protein-coupled receptor-like"/>
    <property type="match status" value="1"/>
</dbReference>
<dbReference type="InterPro" id="IPR017452">
    <property type="entry name" value="GPCR_Rhodpsn_7TM"/>
</dbReference>
<dbReference type="EMBL" id="CAJHNH020002578">
    <property type="protein sequence ID" value="CAG5127127.1"/>
    <property type="molecule type" value="Genomic_DNA"/>
</dbReference>